<keyword evidence="2" id="KW-1185">Reference proteome</keyword>
<comment type="caution">
    <text evidence="1">The sequence shown here is derived from an EMBL/GenBank/DDBJ whole genome shotgun (WGS) entry which is preliminary data.</text>
</comment>
<sequence>METSRSSKEIESSRKDRIRAARTKLRDIEAQIVAWEVILKGRVSDETGILASAQNYLEKLCVLINHTSEWSETQDNSLHQIETEVVSLEAQAAHDPRKEAYFLVDPEPSKPDSAAVPFCGCIYVTGGVYALVLTEFN</sequence>
<dbReference type="EMBL" id="SKBN01000028">
    <property type="protein sequence ID" value="TGJ86390.1"/>
    <property type="molecule type" value="Genomic_DNA"/>
</dbReference>
<evidence type="ECO:0000313" key="2">
    <source>
        <dbReference type="Proteomes" id="UP000297716"/>
    </source>
</evidence>
<organism evidence="1 2">
    <name type="scientific">Xylaria hypoxylon</name>
    <dbReference type="NCBI Taxonomy" id="37992"/>
    <lineage>
        <taxon>Eukaryota</taxon>
        <taxon>Fungi</taxon>
        <taxon>Dikarya</taxon>
        <taxon>Ascomycota</taxon>
        <taxon>Pezizomycotina</taxon>
        <taxon>Sordariomycetes</taxon>
        <taxon>Xylariomycetidae</taxon>
        <taxon>Xylariales</taxon>
        <taxon>Xylariaceae</taxon>
        <taxon>Xylaria</taxon>
    </lineage>
</organism>
<proteinExistence type="predicted"/>
<name>A0A4Z0Z4C6_9PEZI</name>
<dbReference type="AlphaFoldDB" id="A0A4Z0Z4C6"/>
<evidence type="ECO:0000313" key="1">
    <source>
        <dbReference type="EMBL" id="TGJ86390.1"/>
    </source>
</evidence>
<protein>
    <submittedName>
        <fullName evidence="1">Uncharacterized protein</fullName>
    </submittedName>
</protein>
<reference evidence="1 2" key="1">
    <citation type="submission" date="2019-03" db="EMBL/GenBank/DDBJ databases">
        <title>Draft genome sequence of Xylaria hypoxylon DSM 108379, a ubiquitous saprotrophic-parasitic fungi on hardwood.</title>
        <authorList>
            <person name="Buettner E."/>
            <person name="Leonhardt S."/>
            <person name="Gebauer A.M."/>
            <person name="Liers C."/>
            <person name="Hofrichter M."/>
            <person name="Kellner H."/>
        </authorList>
    </citation>
    <scope>NUCLEOTIDE SEQUENCE [LARGE SCALE GENOMIC DNA]</scope>
    <source>
        <strain evidence="1 2">DSM 108379</strain>
    </source>
</reference>
<dbReference type="Proteomes" id="UP000297716">
    <property type="component" value="Unassembled WGS sequence"/>
</dbReference>
<gene>
    <name evidence="1" type="ORF">E0Z10_g2385</name>
</gene>
<accession>A0A4Z0Z4C6</accession>